<gene>
    <name evidence="6" type="ORF">F506_08685</name>
</gene>
<dbReference type="PANTHER" id="PTHR36926:SF1">
    <property type="entry name" value="COLICIN V PRODUCTION PROTEIN"/>
    <property type="match status" value="1"/>
</dbReference>
<dbReference type="Pfam" id="PF02674">
    <property type="entry name" value="Colicin_V"/>
    <property type="match status" value="1"/>
</dbReference>
<evidence type="ECO:0000256" key="3">
    <source>
        <dbReference type="ARBA" id="ARBA00022989"/>
    </source>
</evidence>
<comment type="subcellular location">
    <subcellularLocation>
        <location evidence="1">Membrane</location>
        <topology evidence="1">Multi-pass membrane protein</topology>
    </subcellularLocation>
</comment>
<feature type="transmembrane region" description="Helical" evidence="5">
    <location>
        <begin position="63"/>
        <end position="81"/>
    </location>
</feature>
<evidence type="ECO:0000256" key="2">
    <source>
        <dbReference type="ARBA" id="ARBA00022692"/>
    </source>
</evidence>
<dbReference type="InterPro" id="IPR052719">
    <property type="entry name" value="CvpA-like"/>
</dbReference>
<keyword evidence="2 5" id="KW-0812">Transmembrane</keyword>
<dbReference type="RefSeq" id="WP_053196643.1">
    <property type="nucleotide sequence ID" value="NZ_CP011409.1"/>
</dbReference>
<dbReference type="InterPro" id="IPR003825">
    <property type="entry name" value="Colicin-V_CvpA"/>
</dbReference>
<accession>A0ABM5UZL5</accession>
<protein>
    <submittedName>
        <fullName evidence="6">Colicin V production protein</fullName>
    </submittedName>
</protein>
<dbReference type="EMBL" id="CP011409">
    <property type="protein sequence ID" value="AKZ62741.1"/>
    <property type="molecule type" value="Genomic_DNA"/>
</dbReference>
<dbReference type="PANTHER" id="PTHR36926">
    <property type="entry name" value="COLICIN V PRODUCTION PROTEIN"/>
    <property type="match status" value="1"/>
</dbReference>
<name>A0ABM5UZL5_9BURK</name>
<sequence length="162" mass="17316">MTIFDYLVLLVLACSVVISMLRGLVREVLSLASWIIALVVANAYGEALAQMLPDVIPGESTRLIVGFIVLFIGTRLLMGLVTRAMAEVVKASGLSLIDRSLGAVFGMARGAVIVLAVVLLCGTTSIPQQPFWKEARFSALAEAAAETAKPYLPGQFAQHVHF</sequence>
<keyword evidence="4 5" id="KW-0472">Membrane</keyword>
<reference evidence="7" key="1">
    <citation type="journal article" date="2015" name="Genome Announc.">
        <title>Complete Genome Sequence of Herbaspirillum hiltneri N3 (DSM 17495), Isolated from Surface-Sterilized Wheat Roots.</title>
        <authorList>
            <person name="Guizelini D."/>
            <person name="Saizaki P.M."/>
            <person name="Coimbra N.A."/>
            <person name="Weiss V.A."/>
            <person name="Faoro H."/>
            <person name="Sfeir M.Z."/>
            <person name="Baura V.A."/>
            <person name="Monteiro R.A."/>
            <person name="Chubatsu L.S."/>
            <person name="Souza E.M."/>
            <person name="Cruz L.M."/>
            <person name="Pedrosa F.O."/>
            <person name="Raittz R.T."/>
            <person name="Marchaukoski J.N."/>
            <person name="Steffens M.B."/>
        </authorList>
    </citation>
    <scope>NUCLEOTIDE SEQUENCE [LARGE SCALE GENOMIC DNA]</scope>
    <source>
        <strain evidence="7">N3</strain>
    </source>
</reference>
<feature type="transmembrane region" description="Helical" evidence="5">
    <location>
        <begin position="31"/>
        <end position="51"/>
    </location>
</feature>
<organism evidence="6 7">
    <name type="scientific">Herbaspirillum hiltneri N3</name>
    <dbReference type="NCBI Taxonomy" id="1262470"/>
    <lineage>
        <taxon>Bacteria</taxon>
        <taxon>Pseudomonadati</taxon>
        <taxon>Pseudomonadota</taxon>
        <taxon>Betaproteobacteria</taxon>
        <taxon>Burkholderiales</taxon>
        <taxon>Oxalobacteraceae</taxon>
        <taxon>Herbaspirillum</taxon>
    </lineage>
</organism>
<dbReference type="Proteomes" id="UP000063429">
    <property type="component" value="Chromosome"/>
</dbReference>
<feature type="transmembrane region" description="Helical" evidence="5">
    <location>
        <begin position="101"/>
        <end position="120"/>
    </location>
</feature>
<keyword evidence="7" id="KW-1185">Reference proteome</keyword>
<evidence type="ECO:0000256" key="4">
    <source>
        <dbReference type="ARBA" id="ARBA00023136"/>
    </source>
</evidence>
<evidence type="ECO:0000313" key="7">
    <source>
        <dbReference type="Proteomes" id="UP000063429"/>
    </source>
</evidence>
<evidence type="ECO:0000313" key="6">
    <source>
        <dbReference type="EMBL" id="AKZ62741.1"/>
    </source>
</evidence>
<feature type="transmembrane region" description="Helical" evidence="5">
    <location>
        <begin position="6"/>
        <end position="24"/>
    </location>
</feature>
<proteinExistence type="predicted"/>
<keyword evidence="3 5" id="KW-1133">Transmembrane helix</keyword>
<evidence type="ECO:0000256" key="1">
    <source>
        <dbReference type="ARBA" id="ARBA00004141"/>
    </source>
</evidence>
<evidence type="ECO:0000256" key="5">
    <source>
        <dbReference type="SAM" id="Phobius"/>
    </source>
</evidence>